<evidence type="ECO:0000313" key="12">
    <source>
        <dbReference type="EMBL" id="RCN38054.1"/>
    </source>
</evidence>
<dbReference type="InterPro" id="IPR041190">
    <property type="entry name" value="Midasin_AAA_lid_5"/>
</dbReference>
<gene>
    <name evidence="12" type="ORF">ANCCAN_16043</name>
</gene>
<feature type="region of interest" description="Disordered" evidence="10">
    <location>
        <begin position="3366"/>
        <end position="3810"/>
    </location>
</feature>
<dbReference type="GO" id="GO:0005654">
    <property type="term" value="C:nucleoplasm"/>
    <property type="evidence" value="ECO:0007669"/>
    <property type="project" value="UniProtKB-SubCell"/>
</dbReference>
<evidence type="ECO:0000256" key="5">
    <source>
        <dbReference type="ARBA" id="ARBA00022741"/>
    </source>
</evidence>
<feature type="domain" description="AAA+ ATPase" evidence="11">
    <location>
        <begin position="1235"/>
        <end position="1421"/>
    </location>
</feature>
<dbReference type="SUPFAM" id="SSF52540">
    <property type="entry name" value="P-loop containing nucleoside triphosphate hydrolases"/>
    <property type="match status" value="6"/>
</dbReference>
<dbReference type="GO" id="GO:0005730">
    <property type="term" value="C:nucleolus"/>
    <property type="evidence" value="ECO:0007669"/>
    <property type="project" value="UniProtKB-SubCell"/>
</dbReference>
<dbReference type="Gene3D" id="3.40.50.300">
    <property type="entry name" value="P-loop containing nucleotide triphosphate hydrolases"/>
    <property type="match status" value="6"/>
</dbReference>
<keyword evidence="13" id="KW-1185">Reference proteome</keyword>
<dbReference type="GO" id="GO:0000027">
    <property type="term" value="P:ribosomal large subunit assembly"/>
    <property type="evidence" value="ECO:0007669"/>
    <property type="project" value="InterPro"/>
</dbReference>
<feature type="domain" description="AAA+ ATPase" evidence="11">
    <location>
        <begin position="376"/>
        <end position="592"/>
    </location>
</feature>
<feature type="domain" description="AAA+ ATPase" evidence="11">
    <location>
        <begin position="77"/>
        <end position="224"/>
    </location>
</feature>
<accession>A0A368G0V4</accession>
<dbReference type="InterPro" id="IPR040848">
    <property type="entry name" value="AAA_lid_7"/>
</dbReference>
<evidence type="ECO:0000256" key="9">
    <source>
        <dbReference type="SAM" id="Coils"/>
    </source>
</evidence>
<reference evidence="12 13" key="1">
    <citation type="submission" date="2014-10" db="EMBL/GenBank/DDBJ databases">
        <title>Draft genome of the hookworm Ancylostoma caninum.</title>
        <authorList>
            <person name="Mitreva M."/>
        </authorList>
    </citation>
    <scope>NUCLEOTIDE SEQUENCE [LARGE SCALE GENOMIC DNA]</scope>
    <source>
        <strain evidence="12 13">Baltimore</strain>
    </source>
</reference>
<keyword evidence="8" id="KW-0539">Nucleus</keyword>
<feature type="compositionally biased region" description="Gly residues" evidence="10">
    <location>
        <begin position="3375"/>
        <end position="3388"/>
    </location>
</feature>
<keyword evidence="6" id="KW-0067">ATP-binding</keyword>
<feature type="compositionally biased region" description="Acidic residues" evidence="10">
    <location>
        <begin position="3432"/>
        <end position="3441"/>
    </location>
</feature>
<dbReference type="PANTHER" id="PTHR48103">
    <property type="entry name" value="MIDASIN-RELATED"/>
    <property type="match status" value="1"/>
</dbReference>
<feature type="compositionally biased region" description="Basic and acidic residues" evidence="10">
    <location>
        <begin position="3769"/>
        <end position="3783"/>
    </location>
</feature>
<feature type="domain" description="AAA+ ATPase" evidence="11">
    <location>
        <begin position="743"/>
        <end position="888"/>
    </location>
</feature>
<feature type="compositionally biased region" description="Acidic residues" evidence="10">
    <location>
        <begin position="3449"/>
        <end position="3465"/>
    </location>
</feature>
<dbReference type="FunFam" id="3.40.50.300:FF:001500">
    <property type="entry name" value="Dynein-related AAA-type ATPase"/>
    <property type="match status" value="1"/>
</dbReference>
<name>A0A368G0V4_ANCCA</name>
<dbReference type="PANTHER" id="PTHR48103:SF2">
    <property type="entry name" value="MIDASIN"/>
    <property type="match status" value="1"/>
</dbReference>
<protein>
    <recommendedName>
        <fullName evidence="4">Midasin</fullName>
    </recommendedName>
</protein>
<dbReference type="PROSITE" id="PS00675">
    <property type="entry name" value="SIGMA54_INTERACT_1"/>
    <property type="match status" value="1"/>
</dbReference>
<feature type="coiled-coil region" evidence="9">
    <location>
        <begin position="2687"/>
        <end position="2724"/>
    </location>
</feature>
<feature type="compositionally biased region" description="Acidic residues" evidence="10">
    <location>
        <begin position="3705"/>
        <end position="3721"/>
    </location>
</feature>
<evidence type="ECO:0000256" key="7">
    <source>
        <dbReference type="ARBA" id="ARBA00023186"/>
    </source>
</evidence>
<feature type="domain" description="AAA+ ATPase" evidence="11">
    <location>
        <begin position="1036"/>
        <end position="1184"/>
    </location>
</feature>
<evidence type="ECO:0000256" key="3">
    <source>
        <dbReference type="ARBA" id="ARBA00007188"/>
    </source>
</evidence>
<dbReference type="GO" id="GO:0005524">
    <property type="term" value="F:ATP binding"/>
    <property type="evidence" value="ECO:0007669"/>
    <property type="project" value="UniProtKB-KW"/>
</dbReference>
<keyword evidence="9" id="KW-0175">Coiled coil</keyword>
<dbReference type="InterPro" id="IPR012099">
    <property type="entry name" value="Midasin"/>
</dbReference>
<evidence type="ECO:0000256" key="8">
    <source>
        <dbReference type="ARBA" id="ARBA00023242"/>
    </source>
</evidence>
<dbReference type="OrthoDB" id="422220at2759"/>
<feature type="compositionally biased region" description="Basic and acidic residues" evidence="10">
    <location>
        <begin position="3389"/>
        <end position="3399"/>
    </location>
</feature>
<feature type="compositionally biased region" description="Acidic residues" evidence="10">
    <location>
        <begin position="3400"/>
        <end position="3417"/>
    </location>
</feature>
<keyword evidence="5" id="KW-0547">Nucleotide-binding</keyword>
<dbReference type="PIRSF" id="PIRSF010340">
    <property type="entry name" value="Midasin"/>
    <property type="match status" value="1"/>
</dbReference>
<organism evidence="12 13">
    <name type="scientific">Ancylostoma caninum</name>
    <name type="common">Dog hookworm</name>
    <dbReference type="NCBI Taxonomy" id="29170"/>
    <lineage>
        <taxon>Eukaryota</taxon>
        <taxon>Metazoa</taxon>
        <taxon>Ecdysozoa</taxon>
        <taxon>Nematoda</taxon>
        <taxon>Chromadorea</taxon>
        <taxon>Rhabditida</taxon>
        <taxon>Rhabditina</taxon>
        <taxon>Rhabditomorpha</taxon>
        <taxon>Strongyloidea</taxon>
        <taxon>Ancylostomatidae</taxon>
        <taxon>Ancylostomatinae</taxon>
        <taxon>Ancylostoma</taxon>
    </lineage>
</organism>
<dbReference type="FunFam" id="3.40.50.300:FF:000142">
    <property type="entry name" value="Midasin"/>
    <property type="match status" value="1"/>
</dbReference>
<dbReference type="Pfam" id="PF17867">
    <property type="entry name" value="AAA_lid_7"/>
    <property type="match status" value="2"/>
</dbReference>
<feature type="compositionally biased region" description="Acidic residues" evidence="10">
    <location>
        <begin position="3795"/>
        <end position="3807"/>
    </location>
</feature>
<feature type="region of interest" description="Disordered" evidence="10">
    <location>
        <begin position="3131"/>
        <end position="3150"/>
    </location>
</feature>
<dbReference type="Proteomes" id="UP000252519">
    <property type="component" value="Unassembled WGS sequence"/>
</dbReference>
<keyword evidence="7" id="KW-0143">Chaperone</keyword>
<feature type="compositionally biased region" description="Acidic residues" evidence="10">
    <location>
        <begin position="3570"/>
        <end position="3612"/>
    </location>
</feature>
<dbReference type="InterPro" id="IPR027417">
    <property type="entry name" value="P-loop_NTPase"/>
</dbReference>
<dbReference type="GO" id="GO:0000055">
    <property type="term" value="P:ribosomal large subunit export from nucleus"/>
    <property type="evidence" value="ECO:0007669"/>
    <property type="project" value="TreeGrafter"/>
</dbReference>
<dbReference type="InterPro" id="IPR036465">
    <property type="entry name" value="vWFA_dom_sf"/>
</dbReference>
<dbReference type="InterPro" id="IPR025662">
    <property type="entry name" value="Sigma_54_int_dom_ATP-bd_1"/>
</dbReference>
<feature type="compositionally biased region" description="Basic and acidic residues" evidence="10">
    <location>
        <begin position="3678"/>
        <end position="3704"/>
    </location>
</feature>
<dbReference type="CDD" id="cd00009">
    <property type="entry name" value="AAA"/>
    <property type="match status" value="2"/>
</dbReference>
<feature type="compositionally biased region" description="Basic and acidic residues" evidence="10">
    <location>
        <begin position="3559"/>
        <end position="3569"/>
    </location>
</feature>
<evidence type="ECO:0000313" key="13">
    <source>
        <dbReference type="Proteomes" id="UP000252519"/>
    </source>
</evidence>
<dbReference type="GO" id="GO:0016887">
    <property type="term" value="F:ATP hydrolysis activity"/>
    <property type="evidence" value="ECO:0007669"/>
    <property type="project" value="InterPro"/>
</dbReference>
<comment type="caution">
    <text evidence="12">The sequence shown here is derived from an EMBL/GenBank/DDBJ whole genome shotgun (WGS) entry which is preliminary data.</text>
</comment>
<dbReference type="GO" id="GO:0030687">
    <property type="term" value="C:preribosome, large subunit precursor"/>
    <property type="evidence" value="ECO:0007669"/>
    <property type="project" value="TreeGrafter"/>
</dbReference>
<evidence type="ECO:0000256" key="4">
    <source>
        <dbReference type="ARBA" id="ARBA00017143"/>
    </source>
</evidence>
<dbReference type="SMART" id="SM00382">
    <property type="entry name" value="AAA"/>
    <property type="match status" value="5"/>
</dbReference>
<evidence type="ECO:0000256" key="1">
    <source>
        <dbReference type="ARBA" id="ARBA00004604"/>
    </source>
</evidence>
<dbReference type="Pfam" id="PF07728">
    <property type="entry name" value="AAA_5"/>
    <property type="match status" value="6"/>
</dbReference>
<dbReference type="SUPFAM" id="SSF53300">
    <property type="entry name" value="vWA-like"/>
    <property type="match status" value="1"/>
</dbReference>
<dbReference type="InterPro" id="IPR011704">
    <property type="entry name" value="ATPase_dyneun-rel_AAA"/>
</dbReference>
<dbReference type="Pfam" id="PF17865">
    <property type="entry name" value="AAA_lid_5"/>
    <property type="match status" value="1"/>
</dbReference>
<proteinExistence type="inferred from homology"/>
<evidence type="ECO:0000256" key="2">
    <source>
        <dbReference type="ARBA" id="ARBA00004642"/>
    </source>
</evidence>
<evidence type="ECO:0000256" key="10">
    <source>
        <dbReference type="SAM" id="MobiDB-lite"/>
    </source>
</evidence>
<dbReference type="InterPro" id="IPR003593">
    <property type="entry name" value="AAA+_ATPase"/>
</dbReference>
<sequence>MVSKNKKRLKAQKRKVLDSSDDVNVIEIPAQKRKLDGDDEIRINDDVQEKNGTMDQKADLLPTRESSSHQLIVAIRSKHFVIIEGPIGCGKTFLASHASQELGLPLRVMQMGDQIDSKSLFGTYHCTEVAGQFLWKPTSFSQWLTEPCLILLEDIDLANPDVISAIVQLASERSVTLPSAEVITFNKEAHICATISGKGKKSSVLDGVPVRLKLEQLTDEELRRLVAKASPRIAHLAKTLISIFRTVESTPPTANSRQLTSSDLLRGCARLNKLSDLSSNMGIFTELIDTWCLADPSERAMKLCQKVAAPLSITADQMSFHLSLRQPTFSHDDRFCTVGRCRLPSSPSLHTVQKHRLGHTRDVLQLMERLAVCVQNREPVLLVGETGVGKTSIVQSLASALNVTLKVVNLSPSSDTDELISGYRPATISHILEPFTHFYHEVFTNNFDVVKNQRFLSHLEACLSNGRYRDYLSVVIATAEKALTSKSTNKDTRWASVIVRARRIRDGLDRGASPFTVSRGAVLEAAQEGHWLLIDEINLAPPESLDAIVHAISKDVHPNFRLFACMNPATDAGKRRLPASVRTRFTEFYVSEIGDAHQLAQVVSAYLPSMKAAAVTNFVNFYLYAKQLYPSSYSLRTFCRALCFAAENMFGSEDRSLYEGVSMAFLTNLDAEAKQKMRAKIAQTFRVQTNIPIPPPPGAADYVQVEGYWIQRGTNLPQEDSNYVVTKTVKSNLAEIARITSSGRFPVLLEGETSAGKTSIVCHLARITGNAIVRINNHEHTDVQEYMGSYVGDAAGRLVFREGALVRAVRDGSWVILDELNLAPTDIIETLNRLLDDNRELFVPELNTVIQAHPRFRLFATQNPAGSYGGRKRLSRALLSRFVVLRFDHLPLDELSSMVCVRCGVHTSAATKMISVLSKLRLKRSVSGLFSAKDGLMTLRDVFRWAKRLSTDSTCDDWLQILANHGYFLLAGRCRNQKDVDSVVETLESEMKRKIEPLKLFAVDSPYMPKDADTENIVMTLGMRRMLVMTEQAWLRNEAVLMVGETGGGKTSLAQAVGKGKLMSINCHERTETADLLGRLRPRENGGFAWSDGIVVSAMKAGSPLLIDEISLAEDSVLERLNPLFEEDRTLLLSDAGVEVHHVNAEEGFQIIATMNPGGDYGKKELSKALRNRFTEVWSSCDYEGSELEAIFDSRVDGKLKSPCYGSIESPAQLVINWITEFFAKHGHVFRGLLINKPILLEGAPGCGKSSTVMALAQLTGHPITRLNLSDQTDLSDLFGSDVPVVTDDGSISFRWEDGPVLRAIKRGERVLYIAELNRSFEIPPESHCRFFACQNPRAQGGNRRALPKSFVNRFTNIYVEDLTNEDILMILKELPSAEQIGDARLEAMVSITMHLASQQHFLGGPFSFNLRDLLRWVYLFEKNKDMSTCFEILFVNRMRRREDCQKLRDLYEELFGEPCVAAPVVLSADQNELHIGKVCLRRHNNATNGGHPAQRLLSTQYVLMHQLAVCVDMQWLSLIIGPRNCGKRSTLENLADICGVQLHTIILNAETDAQELIGSYEQVIDDSAIVEAKGTLCDLLSNCVELSAIKQIIAAGDITELETVTELALAEVKENVTVVEQCREVLACAARSAMRFEWRDSTFVKAFVEGYWLLIEDVNLCSAAVLDRLNSCLESEGRLVISERQSSFEPLEPHPNFRVFLSMDPQNGEISRAMRNRSVEMFVSADQQWSTNPPDVAAVTSYGSEHVSLKVSEALCSLPAEKQLYFAVLLSEMSVEDACRTVGLPYLDEMIDVSQNFIPAPFGNEIGTERFVIRTVAEWFGCALKSAPVSPGSAEDLSRTLSKYEMSKVDVNFHNLQLIGGAVDAIGELLLEFAVDEDEVFMYCLRLFLFVVAARKPLDEHSGHALLYIAWEEMRRMILKYCSAPLSKVMELMSKGWSVENHQRFVEMYLPLYESHRLADAFSSEDECQSLCSILQPDVSENSTGRPQSLAQTEDGDEALVVSESPIFNSLELVVLMGKLHSFFSSGSSDSTAKVFDGQRALTHVNWRNDLCKRFAQGLMLLNSDYTVDHKVSSLRFNGAFSTVFLSFWEAIEFDPTMSVLSASHLTQCELRTFAKQLWRLAPSSPHLSQQISNELDSVCSAVRGWCSDLDDCKGFKQIAEVAIKVMENALPPPGTIDPVVFNEERINYRSMVFSAINEPLTVLAKWRNCVSRQTPDCDSRSFHPVIAAMWRTRHELEEYADDSAEKPAIYRQKASQYFAMCGEMRAFLEIARTIIPILNDVVDDADVLRKKKDSAQLQLTLAQLRSFSVSALGFRQKILTKFYSFVDVSMTFIQGSSVLLCAIHEACELKPSSEGLESPELLAWSCRDASPMPLRLKAAVIRRRLALRSDPLCDLEWTRHQWQKWYERNVAKAAEKDFIYRTKTEEEKDELDVTEFFSEVHQEREILPGSDLASLVLACESASANKSTTKDTDYSVALVWLRHVLCGLRHFGQNLHASTTAENRYERNVAKAAEKDFIYRTKTEEEKDELDVTEFFSEVHQEREILPGSDLASLVLACESANANKSTTKDTDYSVALVWLRHVLCGLRHFGQNLHASTTDSDLNLLYEMVSKIETDSDGVIDVYRAASLKQFRCAAEVLNVLAQRTKVIRERWPEHVSLKLILEAINNFNNARLSTTHMKMATLVENIIEQCEEWEKMADRANSLRIELADVQELLVEWKKMEVRSWAELLNRVEKDGQMSALLVSYPLFDALFKAETAESDTSLCAMATEWITNATLLDYVTRIKSVRCLAKWAALLGRSTLGLHLGSIAAHFEQYVAIVEQKLREAREPAENSLKEYMKIVKYNDLNLWNIKVSSQKAHTHLFKIVRRFKEAVGVQVLQQFDTLVDLNISDFPCPSSLPDTTSPGRIGRARQLAGDILVNAENLCDARTAVDLSEQTKSCDEMIRTQINYQGEDEEKEKQQGYARNSRQRAVAMVIKESQTIGLNARKAMTVNQEELTRTSLTEVLEGFGVEKPVRNCAAGRNACIRKAVAPNDQLGVATRKHLVGVVDYGLAWILKCHQNIAQWEEASSRIGCLAGALSRLNSNAKVGWFVDHERLGTAWEHTQVQTSELLRLTGAMQSRIARIPEPEGSDEETTAVGHPLSRLHSQSPELPKLKEAIDSAHSVCQQMHRTAVEMCSENSKELYDMTSVVRSVEQLTSHGDELNKILYDLQDSFEYECAEIKKLRANIDSLLNIPVVESTTVSQSTDSALLFIQNIYKSLDDVSADLKLMDRLDLVLSIMSSAGIQKVVAWASNIVSDAKVGIIPESPDEMANLMEMLSSLVAGWIHHVSKALQAFSVLYYAILSMSMQLLEKGYVNPIPKAEKQESGQGDSGETGEGGGMGEGEAKGDAKDVTDEMEESGQIEGLQDEEVEPPTGEAGQNDKPIDVDDDFAEDLQDIDRNEGGQDDENSGEESDEEPEPEDKMGDVDEADDQQLDPKLWDEEEKENSSKDVDQDNAAADSKTQEMAAKEDDTVAADEKSAPEDNSNEQKEGPEDDMENVDEREREDVEEMDVEQEHDPNNRDEENPEDIQEEGEHVDEAEDGDLTDEEPLDNGPGDEEMNNDEVEAALEVFTEAENIEDNGTVDNPPNGENEDKMDETEAVEQGTGGEQREPSNMEETGGLNEDKEEESQEEDGKGQRKSDNRGEAGKGAEATKKEERTEEEEENAEESTENDEAVENKRELAQNDEAVEDKELGDGEQDEQGQDVQNAPAAERQMIGAGSLDEAKQSKKTDTNQKPKERKKPKLGAEEAADSPIENDEAASEERQACIHLAPEQMFNLVEEMTKELSLGSHEHKEVEQETKKAEATTKDPAEAEQQWLLMSQTVDILAAELAENLRLILEPQRASKMQLVLFDVPVSCLFFYVSGIVQQFLYLSFVSFEIIAFYNRGDYRTGKRLNMRRLIPYIASEYRKDRIWMRRTKKAQRDYQVLIAVDDSASMNENGIHEVTCESVCVIEDALRRCDAGGVSVCSFGSDVKIINSFGDHMMPGPELLQKLSFAQSSTDLILLLNRSRQILNDVRTPTSEQLLIIISDGRGALAQGADKVTCESVCVIEDALRRCDAGGVSVCSFGSDVKIINSFGDHMMPGPELLQKLSFAQSSTDLILLLNRSRQILNDVRTPTSEQLLIIISDGRGALAQGADKVKAALSALQGVTVLFVILDSGPKSICDLSVAAFQGGNVILTPYLTVFPFPFYTIIKTVMQLPSVLTESIRQWFEMTVQTNSI</sequence>
<comment type="subcellular location">
    <subcellularLocation>
        <location evidence="1">Nucleus</location>
        <location evidence="1">Nucleolus</location>
    </subcellularLocation>
    <subcellularLocation>
        <location evidence="2">Nucleus</location>
        <location evidence="2">Nucleoplasm</location>
    </subcellularLocation>
</comment>
<dbReference type="STRING" id="29170.A0A368G0V4"/>
<comment type="similarity">
    <text evidence="3">Belongs to the midasin family.</text>
</comment>
<evidence type="ECO:0000259" key="11">
    <source>
        <dbReference type="SMART" id="SM00382"/>
    </source>
</evidence>
<feature type="compositionally biased region" description="Basic and acidic residues" evidence="10">
    <location>
        <begin position="3512"/>
        <end position="3537"/>
    </location>
</feature>
<evidence type="ECO:0000256" key="6">
    <source>
        <dbReference type="ARBA" id="ARBA00022840"/>
    </source>
</evidence>
<dbReference type="EMBL" id="JOJR01000425">
    <property type="protein sequence ID" value="RCN38054.1"/>
    <property type="molecule type" value="Genomic_DNA"/>
</dbReference>